<organism evidence="1 3">
    <name type="scientific">Medicago truncatula</name>
    <name type="common">Barrel medic</name>
    <name type="synonym">Medicago tribuloides</name>
    <dbReference type="NCBI Taxonomy" id="3880"/>
    <lineage>
        <taxon>Eukaryota</taxon>
        <taxon>Viridiplantae</taxon>
        <taxon>Streptophyta</taxon>
        <taxon>Embryophyta</taxon>
        <taxon>Tracheophyta</taxon>
        <taxon>Spermatophyta</taxon>
        <taxon>Magnoliopsida</taxon>
        <taxon>eudicotyledons</taxon>
        <taxon>Gunneridae</taxon>
        <taxon>Pentapetalae</taxon>
        <taxon>rosids</taxon>
        <taxon>fabids</taxon>
        <taxon>Fabales</taxon>
        <taxon>Fabaceae</taxon>
        <taxon>Papilionoideae</taxon>
        <taxon>50 kb inversion clade</taxon>
        <taxon>NPAAA clade</taxon>
        <taxon>Hologalegina</taxon>
        <taxon>IRL clade</taxon>
        <taxon>Trifolieae</taxon>
        <taxon>Medicago</taxon>
    </lineage>
</organism>
<reference evidence="2" key="3">
    <citation type="submission" date="2015-04" db="UniProtKB">
        <authorList>
            <consortium name="EnsemblPlants"/>
        </authorList>
    </citation>
    <scope>IDENTIFICATION</scope>
    <source>
        <strain evidence="2">cv. Jemalong A17</strain>
    </source>
</reference>
<dbReference type="Proteomes" id="UP000002051">
    <property type="component" value="Chromosome 6"/>
</dbReference>
<reference evidence="1 3" key="1">
    <citation type="journal article" date="2011" name="Nature">
        <title>The Medicago genome provides insight into the evolution of rhizobial symbioses.</title>
        <authorList>
            <person name="Young N.D."/>
            <person name="Debelle F."/>
            <person name="Oldroyd G.E."/>
            <person name="Geurts R."/>
            <person name="Cannon S.B."/>
            <person name="Udvardi M.K."/>
            <person name="Benedito V.A."/>
            <person name="Mayer K.F."/>
            <person name="Gouzy J."/>
            <person name="Schoof H."/>
            <person name="Van de Peer Y."/>
            <person name="Proost S."/>
            <person name="Cook D.R."/>
            <person name="Meyers B.C."/>
            <person name="Spannagl M."/>
            <person name="Cheung F."/>
            <person name="De Mita S."/>
            <person name="Krishnakumar V."/>
            <person name="Gundlach H."/>
            <person name="Zhou S."/>
            <person name="Mudge J."/>
            <person name="Bharti A.K."/>
            <person name="Murray J.D."/>
            <person name="Naoumkina M.A."/>
            <person name="Rosen B."/>
            <person name="Silverstein K.A."/>
            <person name="Tang H."/>
            <person name="Rombauts S."/>
            <person name="Zhao P.X."/>
            <person name="Zhou P."/>
            <person name="Barbe V."/>
            <person name="Bardou P."/>
            <person name="Bechner M."/>
            <person name="Bellec A."/>
            <person name="Berger A."/>
            <person name="Berges H."/>
            <person name="Bidwell S."/>
            <person name="Bisseling T."/>
            <person name="Choisne N."/>
            <person name="Couloux A."/>
            <person name="Denny R."/>
            <person name="Deshpande S."/>
            <person name="Dai X."/>
            <person name="Doyle J.J."/>
            <person name="Dudez A.M."/>
            <person name="Farmer A.D."/>
            <person name="Fouteau S."/>
            <person name="Franken C."/>
            <person name="Gibelin C."/>
            <person name="Gish J."/>
            <person name="Goldstein S."/>
            <person name="Gonzalez A.J."/>
            <person name="Green P.J."/>
            <person name="Hallab A."/>
            <person name="Hartog M."/>
            <person name="Hua A."/>
            <person name="Humphray S.J."/>
            <person name="Jeong D.H."/>
            <person name="Jing Y."/>
            <person name="Jocker A."/>
            <person name="Kenton S.M."/>
            <person name="Kim D.J."/>
            <person name="Klee K."/>
            <person name="Lai H."/>
            <person name="Lang C."/>
            <person name="Lin S."/>
            <person name="Macmil S.L."/>
            <person name="Magdelenat G."/>
            <person name="Matthews L."/>
            <person name="McCorrison J."/>
            <person name="Monaghan E.L."/>
            <person name="Mun J.H."/>
            <person name="Najar F.Z."/>
            <person name="Nicholson C."/>
            <person name="Noirot C."/>
            <person name="O'Bleness M."/>
            <person name="Paule C.R."/>
            <person name="Poulain J."/>
            <person name="Prion F."/>
            <person name="Qin B."/>
            <person name="Qu C."/>
            <person name="Retzel E.F."/>
            <person name="Riddle C."/>
            <person name="Sallet E."/>
            <person name="Samain S."/>
            <person name="Samson N."/>
            <person name="Sanders I."/>
            <person name="Saurat O."/>
            <person name="Scarpelli C."/>
            <person name="Schiex T."/>
            <person name="Segurens B."/>
            <person name="Severin A.J."/>
            <person name="Sherrier D.J."/>
            <person name="Shi R."/>
            <person name="Sims S."/>
            <person name="Singer S.R."/>
            <person name="Sinharoy S."/>
            <person name="Sterck L."/>
            <person name="Viollet A."/>
            <person name="Wang B.B."/>
            <person name="Wang K."/>
            <person name="Wang M."/>
            <person name="Wang X."/>
            <person name="Warfsmann J."/>
            <person name="Weissenbach J."/>
            <person name="White D.D."/>
            <person name="White J.D."/>
            <person name="Wiley G.B."/>
            <person name="Wincker P."/>
            <person name="Xing Y."/>
            <person name="Yang L."/>
            <person name="Yao Z."/>
            <person name="Ying F."/>
            <person name="Zhai J."/>
            <person name="Zhou L."/>
            <person name="Zuber A."/>
            <person name="Denarie J."/>
            <person name="Dixon R.A."/>
            <person name="May G.D."/>
            <person name="Schwartz D.C."/>
            <person name="Rogers J."/>
            <person name="Quetier F."/>
            <person name="Town C.D."/>
            <person name="Roe B.A."/>
        </authorList>
    </citation>
    <scope>NUCLEOTIDE SEQUENCE [LARGE SCALE GENOMIC DNA]</scope>
    <source>
        <strain evidence="1">A17</strain>
        <strain evidence="2 3">cv. Jemalong A17</strain>
    </source>
</reference>
<name>A0A072UKV8_MEDTR</name>
<evidence type="ECO:0000313" key="2">
    <source>
        <dbReference type="EnsemblPlants" id="KEH26465"/>
    </source>
</evidence>
<proteinExistence type="predicted"/>
<evidence type="ECO:0000313" key="1">
    <source>
        <dbReference type="EMBL" id="KEH26465.1"/>
    </source>
</evidence>
<sequence length="82" mass="9648">MTSSEAKAHQKRVHQKLYITRSYSSSEDAIWSFKQAVYWIQPRLRKRKTKGKKSLALVLEHRKSLALVLERRKSLACVLEHL</sequence>
<evidence type="ECO:0000313" key="3">
    <source>
        <dbReference type="Proteomes" id="UP000002051"/>
    </source>
</evidence>
<dbReference type="HOGENOM" id="CLU_2561812_0_0_1"/>
<dbReference type="EnsemblPlants" id="KEH26465">
    <property type="protein sequence ID" value="KEH26465"/>
    <property type="gene ID" value="MTR_6g061090"/>
</dbReference>
<keyword evidence="3" id="KW-1185">Reference proteome</keyword>
<protein>
    <submittedName>
        <fullName evidence="1 2">Uncharacterized protein</fullName>
    </submittedName>
</protein>
<dbReference type="PaxDb" id="3880-AES60476"/>
<dbReference type="AlphaFoldDB" id="A0A072UKV8"/>
<gene>
    <name evidence="1" type="ordered locus">MTR_6g061090</name>
</gene>
<dbReference type="EMBL" id="CM001222">
    <property type="protein sequence ID" value="KEH26465.1"/>
    <property type="molecule type" value="Genomic_DNA"/>
</dbReference>
<accession>A0A072UKV8</accession>
<reference evidence="1 3" key="2">
    <citation type="journal article" date="2014" name="BMC Genomics">
        <title>An improved genome release (version Mt4.0) for the model legume Medicago truncatula.</title>
        <authorList>
            <person name="Tang H."/>
            <person name="Krishnakumar V."/>
            <person name="Bidwell S."/>
            <person name="Rosen B."/>
            <person name="Chan A."/>
            <person name="Zhou S."/>
            <person name="Gentzbittel L."/>
            <person name="Childs K.L."/>
            <person name="Yandell M."/>
            <person name="Gundlach H."/>
            <person name="Mayer K.F."/>
            <person name="Schwartz D.C."/>
            <person name="Town C.D."/>
        </authorList>
    </citation>
    <scope>GENOME REANNOTATION</scope>
    <source>
        <strain evidence="1">A17</strain>
        <strain evidence="2 3">cv. Jemalong A17</strain>
    </source>
</reference>